<organism evidence="1 2">
    <name type="scientific">Trichonephila inaurata madagascariensis</name>
    <dbReference type="NCBI Taxonomy" id="2747483"/>
    <lineage>
        <taxon>Eukaryota</taxon>
        <taxon>Metazoa</taxon>
        <taxon>Ecdysozoa</taxon>
        <taxon>Arthropoda</taxon>
        <taxon>Chelicerata</taxon>
        <taxon>Arachnida</taxon>
        <taxon>Araneae</taxon>
        <taxon>Araneomorphae</taxon>
        <taxon>Entelegynae</taxon>
        <taxon>Araneoidea</taxon>
        <taxon>Nephilidae</taxon>
        <taxon>Trichonephila</taxon>
        <taxon>Trichonephila inaurata</taxon>
    </lineage>
</organism>
<keyword evidence="2" id="KW-1185">Reference proteome</keyword>
<gene>
    <name evidence="1" type="ORF">TNIN_263701</name>
</gene>
<dbReference type="Proteomes" id="UP000886998">
    <property type="component" value="Unassembled WGS sequence"/>
</dbReference>
<reference evidence="1" key="1">
    <citation type="submission" date="2020-08" db="EMBL/GenBank/DDBJ databases">
        <title>Multicomponent nature underlies the extraordinary mechanical properties of spider dragline silk.</title>
        <authorList>
            <person name="Kono N."/>
            <person name="Nakamura H."/>
            <person name="Mori M."/>
            <person name="Yoshida Y."/>
            <person name="Ohtoshi R."/>
            <person name="Malay A.D."/>
            <person name="Moran D.A.P."/>
            <person name="Tomita M."/>
            <person name="Numata K."/>
            <person name="Arakawa K."/>
        </authorList>
    </citation>
    <scope>NUCLEOTIDE SEQUENCE</scope>
</reference>
<evidence type="ECO:0000313" key="2">
    <source>
        <dbReference type="Proteomes" id="UP000886998"/>
    </source>
</evidence>
<proteinExistence type="predicted"/>
<accession>A0A8X7CBH9</accession>
<dbReference type="EMBL" id="BMAV01012248">
    <property type="protein sequence ID" value="GFY58804.1"/>
    <property type="molecule type" value="Genomic_DNA"/>
</dbReference>
<evidence type="ECO:0000313" key="1">
    <source>
        <dbReference type="EMBL" id="GFY58804.1"/>
    </source>
</evidence>
<dbReference type="AlphaFoldDB" id="A0A8X7CBH9"/>
<dbReference type="OrthoDB" id="6627613at2759"/>
<comment type="caution">
    <text evidence="1">The sequence shown here is derived from an EMBL/GenBank/DDBJ whole genome shotgun (WGS) entry which is preliminary data.</text>
</comment>
<name>A0A8X7CBH9_9ARAC</name>
<protein>
    <submittedName>
        <fullName evidence="1">Uncharacterized protein</fullName>
    </submittedName>
</protein>
<sequence length="125" mass="14920">MLDRKFPKKSIDECRTASREEKKIHIRKKETYKENQFNEVESLRTNHESRAFYRVLNEGRKDFKPKIFLCKDKYGVIVNERHKILDGLGEHFNYLVNSDESSDLNPMMVYSNNDTHKLTLNPRRG</sequence>